<evidence type="ECO:0000313" key="2">
    <source>
        <dbReference type="Proteomes" id="UP000001873"/>
    </source>
</evidence>
<protein>
    <submittedName>
        <fullName evidence="1">Uncharacterized protein</fullName>
    </submittedName>
</protein>
<accession>B4U4J7</accession>
<proteinExistence type="predicted"/>
<evidence type="ECO:0000313" key="1">
    <source>
        <dbReference type="EMBL" id="ACG62914.1"/>
    </source>
</evidence>
<gene>
    <name evidence="1" type="ordered locus">Sez_1581</name>
</gene>
<name>B4U4J7_STREM</name>
<dbReference type="HOGENOM" id="CLU_3141039_0_0_9"/>
<organism evidence="1 2">
    <name type="scientific">Streptococcus equi subsp. zooepidemicus (strain MGCS10565)</name>
    <dbReference type="NCBI Taxonomy" id="552526"/>
    <lineage>
        <taxon>Bacteria</taxon>
        <taxon>Bacillati</taxon>
        <taxon>Bacillota</taxon>
        <taxon>Bacilli</taxon>
        <taxon>Lactobacillales</taxon>
        <taxon>Streptococcaceae</taxon>
        <taxon>Streptococcus</taxon>
    </lineage>
</organism>
<dbReference type="KEGG" id="sez:Sez_1581"/>
<dbReference type="EMBL" id="CP001129">
    <property type="protein sequence ID" value="ACG62914.1"/>
    <property type="molecule type" value="Genomic_DNA"/>
</dbReference>
<reference evidence="1 2" key="1">
    <citation type="journal article" date="2008" name="PLoS ONE">
        <title>Genome sequence of a lancefield group C Streptococcus zooepidemicus strain causing epidemic nephritis: new information about an old disease.</title>
        <authorList>
            <person name="Beres S.B."/>
            <person name="Sesso R."/>
            <person name="Pinto S.W.L."/>
            <person name="Hoe N.P."/>
            <person name="Porcella S.F."/>
            <person name="Deleo F.R."/>
            <person name="Musser J.M."/>
        </authorList>
    </citation>
    <scope>NUCLEOTIDE SEQUENCE [LARGE SCALE GENOMIC DNA]</scope>
    <source>
        <strain evidence="1 2">MGCS10565</strain>
    </source>
</reference>
<dbReference type="Proteomes" id="UP000001873">
    <property type="component" value="Chromosome"/>
</dbReference>
<dbReference type="AlphaFoldDB" id="B4U4J7"/>
<sequence length="49" mass="5639">MELPSLILSCTLKASKWLILKEYSHWYKTNNQLSLTPQLTASKARSTKD</sequence>